<comment type="caution">
    <text evidence="1">The sequence shown here is derived from an EMBL/GenBank/DDBJ whole genome shotgun (WGS) entry which is preliminary data.</text>
</comment>
<keyword evidence="2" id="KW-1185">Reference proteome</keyword>
<evidence type="ECO:0000313" key="2">
    <source>
        <dbReference type="Proteomes" id="UP000827872"/>
    </source>
</evidence>
<sequence>MLWKGGRAQQGRFQGAQARQDGSSTREECVEDLADGGACPPAQGAAPKSRGSLRGAPAARRKGLRANGAHSTTGLCRGSPSGAVDHLTGAQEKGAAQPTDAAHGSGGSCRGLPGAKLPNAPLASSTWPPPLQGALLPCAASVDCAAPDVPFSWAGHR</sequence>
<protein>
    <submittedName>
        <fullName evidence="1">Uncharacterized protein</fullName>
    </submittedName>
</protein>
<dbReference type="Proteomes" id="UP000827872">
    <property type="component" value="Linkage Group LG02"/>
</dbReference>
<reference evidence="1" key="1">
    <citation type="submission" date="2021-08" db="EMBL/GenBank/DDBJ databases">
        <title>The first chromosome-level gecko genome reveals the dynamic sex chromosomes of Neotropical dwarf geckos (Sphaerodactylidae: Sphaerodactylus).</title>
        <authorList>
            <person name="Pinto B.J."/>
            <person name="Keating S.E."/>
            <person name="Gamble T."/>
        </authorList>
    </citation>
    <scope>NUCLEOTIDE SEQUENCE</scope>
    <source>
        <strain evidence="1">TG3544</strain>
    </source>
</reference>
<proteinExistence type="predicted"/>
<accession>A0ACB8G1T1</accession>
<gene>
    <name evidence="1" type="ORF">K3G42_018342</name>
</gene>
<name>A0ACB8G1T1_9SAUR</name>
<organism evidence="1 2">
    <name type="scientific">Sphaerodactylus townsendi</name>
    <dbReference type="NCBI Taxonomy" id="933632"/>
    <lineage>
        <taxon>Eukaryota</taxon>
        <taxon>Metazoa</taxon>
        <taxon>Chordata</taxon>
        <taxon>Craniata</taxon>
        <taxon>Vertebrata</taxon>
        <taxon>Euteleostomi</taxon>
        <taxon>Lepidosauria</taxon>
        <taxon>Squamata</taxon>
        <taxon>Bifurcata</taxon>
        <taxon>Gekkota</taxon>
        <taxon>Sphaerodactylidae</taxon>
        <taxon>Sphaerodactylus</taxon>
    </lineage>
</organism>
<dbReference type="EMBL" id="CM037615">
    <property type="protein sequence ID" value="KAH8013373.1"/>
    <property type="molecule type" value="Genomic_DNA"/>
</dbReference>
<evidence type="ECO:0000313" key="1">
    <source>
        <dbReference type="EMBL" id="KAH8013373.1"/>
    </source>
</evidence>